<proteinExistence type="predicted"/>
<evidence type="ECO:0000313" key="5">
    <source>
        <dbReference type="Proteomes" id="UP001169066"/>
    </source>
</evidence>
<evidence type="ECO:0000259" key="3">
    <source>
        <dbReference type="PROSITE" id="PS51898"/>
    </source>
</evidence>
<dbReference type="Pfam" id="PF00589">
    <property type="entry name" value="Phage_integrase"/>
    <property type="match status" value="1"/>
</dbReference>
<evidence type="ECO:0000256" key="2">
    <source>
        <dbReference type="SAM" id="MobiDB-lite"/>
    </source>
</evidence>
<keyword evidence="5" id="KW-1185">Reference proteome</keyword>
<dbReference type="Gene3D" id="1.10.443.10">
    <property type="entry name" value="Intergrase catalytic core"/>
    <property type="match status" value="1"/>
</dbReference>
<dbReference type="SUPFAM" id="SSF56349">
    <property type="entry name" value="DNA breaking-rejoining enzymes"/>
    <property type="match status" value="1"/>
</dbReference>
<dbReference type="InterPro" id="IPR013762">
    <property type="entry name" value="Integrase-like_cat_sf"/>
</dbReference>
<keyword evidence="1" id="KW-0233">DNA recombination</keyword>
<accession>A0ABT7QSC1</accession>
<organism evidence="4 5">
    <name type="scientific">Sulfurovum xiamenensis</name>
    <dbReference type="NCBI Taxonomy" id="3019066"/>
    <lineage>
        <taxon>Bacteria</taxon>
        <taxon>Pseudomonadati</taxon>
        <taxon>Campylobacterota</taxon>
        <taxon>Epsilonproteobacteria</taxon>
        <taxon>Campylobacterales</taxon>
        <taxon>Sulfurovaceae</taxon>
        <taxon>Sulfurovum</taxon>
    </lineage>
</organism>
<dbReference type="InterPro" id="IPR050090">
    <property type="entry name" value="Tyrosine_recombinase_XerCD"/>
</dbReference>
<dbReference type="RefSeq" id="WP_289401913.1">
    <property type="nucleotide sequence ID" value="NZ_JAQIBC010000003.1"/>
</dbReference>
<dbReference type="Proteomes" id="UP001169066">
    <property type="component" value="Unassembled WGS sequence"/>
</dbReference>
<dbReference type="InterPro" id="IPR011010">
    <property type="entry name" value="DNA_brk_join_enz"/>
</dbReference>
<dbReference type="PROSITE" id="PS51898">
    <property type="entry name" value="TYR_RECOMBINASE"/>
    <property type="match status" value="1"/>
</dbReference>
<dbReference type="CDD" id="cd00397">
    <property type="entry name" value="DNA_BRE_C"/>
    <property type="match status" value="1"/>
</dbReference>
<feature type="domain" description="Tyr recombinase" evidence="3">
    <location>
        <begin position="180"/>
        <end position="396"/>
    </location>
</feature>
<evidence type="ECO:0000256" key="1">
    <source>
        <dbReference type="ARBA" id="ARBA00023172"/>
    </source>
</evidence>
<evidence type="ECO:0000313" key="4">
    <source>
        <dbReference type="EMBL" id="MDM5263983.1"/>
    </source>
</evidence>
<dbReference type="PANTHER" id="PTHR30349">
    <property type="entry name" value="PHAGE INTEGRASE-RELATED"/>
    <property type="match status" value="1"/>
</dbReference>
<sequence length="415" mass="47785">MLIDNETGFPDYWSTLFSITQHRSKGDAANTIEQVLRHLIILKLFLKNYKINGIDLENRIDQGKILHLHEIEYLCDLCKLYLEDIREEVKTENQKQSLTLKSLEAFRSKDSTNCFKTVGSDTVAQRIRQIRDFLVWIANVHMARLAESDPILNILRESQSQVKTTMTSRIPSSSSGSSSEAPMGLSDESTDVLLSIINRNSPDNPWKSEFTKVRNELIILWLYTFGLRKGELLSIKISDIDFRAETVQLVRRPDDPQDPRVTQPLVKTLGRKLAIPKKIISLTENYIIEHRKLLPKSKKHEYLFVADKSGSPLSLVAVNKLFNKIKQFSPEILKNLTPHILRHSWNDRFSAKMDEKNISEEKEKKIRSQLMGWSESSNSAATYTKRHTQTKANEVILEMGNEQLNRSYKDTGDKK</sequence>
<gene>
    <name evidence="4" type="ORF">PF327_07200</name>
</gene>
<dbReference type="InterPro" id="IPR002104">
    <property type="entry name" value="Integrase_catalytic"/>
</dbReference>
<dbReference type="EMBL" id="JAQIBC010000003">
    <property type="protein sequence ID" value="MDM5263983.1"/>
    <property type="molecule type" value="Genomic_DNA"/>
</dbReference>
<protein>
    <submittedName>
        <fullName evidence="4">Tyrosine-type recombinase/integrase</fullName>
    </submittedName>
</protein>
<comment type="caution">
    <text evidence="4">The sequence shown here is derived from an EMBL/GenBank/DDBJ whole genome shotgun (WGS) entry which is preliminary data.</text>
</comment>
<dbReference type="PANTHER" id="PTHR30349:SF64">
    <property type="entry name" value="PROPHAGE INTEGRASE INTD-RELATED"/>
    <property type="match status" value="1"/>
</dbReference>
<name>A0ABT7QSC1_9BACT</name>
<feature type="region of interest" description="Disordered" evidence="2">
    <location>
        <begin position="163"/>
        <end position="185"/>
    </location>
</feature>
<reference evidence="4" key="1">
    <citation type="submission" date="2023-01" db="EMBL/GenBank/DDBJ databases">
        <title>Sulfurovum sp. XTW-4 genome assembly.</title>
        <authorList>
            <person name="Wang J."/>
        </authorList>
    </citation>
    <scope>NUCLEOTIDE SEQUENCE</scope>
    <source>
        <strain evidence="4">XTW-4</strain>
    </source>
</reference>